<dbReference type="InterPro" id="IPR051459">
    <property type="entry name" value="Cytochrome_c-type_DH"/>
</dbReference>
<keyword evidence="3 4" id="KW-0408">Iron</keyword>
<dbReference type="Proteomes" id="UP001524587">
    <property type="component" value="Unassembled WGS sequence"/>
</dbReference>
<dbReference type="InterPro" id="IPR036909">
    <property type="entry name" value="Cyt_c-like_dom_sf"/>
</dbReference>
<protein>
    <submittedName>
        <fullName evidence="8">Cytochrome c</fullName>
    </submittedName>
</protein>
<dbReference type="Pfam" id="PF13442">
    <property type="entry name" value="Cytochrome_CBB3"/>
    <property type="match status" value="1"/>
</dbReference>
<name>A0ABT1W7F9_9PROT</name>
<evidence type="ECO:0000313" key="9">
    <source>
        <dbReference type="Proteomes" id="UP001524587"/>
    </source>
</evidence>
<evidence type="ECO:0000256" key="2">
    <source>
        <dbReference type="ARBA" id="ARBA00022723"/>
    </source>
</evidence>
<feature type="region of interest" description="Disordered" evidence="5">
    <location>
        <begin position="122"/>
        <end position="141"/>
    </location>
</feature>
<evidence type="ECO:0000256" key="3">
    <source>
        <dbReference type="ARBA" id="ARBA00023004"/>
    </source>
</evidence>
<dbReference type="Gene3D" id="1.10.760.10">
    <property type="entry name" value="Cytochrome c-like domain"/>
    <property type="match status" value="1"/>
</dbReference>
<feature type="domain" description="Cytochrome c" evidence="7">
    <location>
        <begin position="37"/>
        <end position="116"/>
    </location>
</feature>
<dbReference type="InterPro" id="IPR009056">
    <property type="entry name" value="Cyt_c-like_dom"/>
</dbReference>
<evidence type="ECO:0000256" key="4">
    <source>
        <dbReference type="PROSITE-ProRule" id="PRU00433"/>
    </source>
</evidence>
<dbReference type="PANTHER" id="PTHR35008:SF9">
    <property type="entry name" value="CYTOCHROME C DOMAIN-CONTAINING PROTEIN"/>
    <property type="match status" value="1"/>
</dbReference>
<feature type="signal peptide" evidence="6">
    <location>
        <begin position="1"/>
        <end position="23"/>
    </location>
</feature>
<dbReference type="PROSITE" id="PS51007">
    <property type="entry name" value="CYTC"/>
    <property type="match status" value="1"/>
</dbReference>
<keyword evidence="1 4" id="KW-0349">Heme</keyword>
<organism evidence="8 9">
    <name type="scientific">Endosaccharibacter trunci</name>
    <dbReference type="NCBI Taxonomy" id="2812733"/>
    <lineage>
        <taxon>Bacteria</taxon>
        <taxon>Pseudomonadati</taxon>
        <taxon>Pseudomonadota</taxon>
        <taxon>Alphaproteobacteria</taxon>
        <taxon>Acetobacterales</taxon>
        <taxon>Acetobacteraceae</taxon>
        <taxon>Endosaccharibacter</taxon>
    </lineage>
</organism>
<evidence type="ECO:0000259" key="7">
    <source>
        <dbReference type="PROSITE" id="PS51007"/>
    </source>
</evidence>
<reference evidence="8 9" key="1">
    <citation type="submission" date="2022-06" db="EMBL/GenBank/DDBJ databases">
        <title>Endosaccharibacter gen. nov., sp. nov., endophytic bacteria isolated from sugarcane.</title>
        <authorList>
            <person name="Pitiwittayakul N."/>
            <person name="Yukphan P."/>
            <person name="Charoenyingcharoen P."/>
            <person name="Tanasupawat S."/>
        </authorList>
    </citation>
    <scope>NUCLEOTIDE SEQUENCE [LARGE SCALE GENOMIC DNA]</scope>
    <source>
        <strain evidence="8 9">KSS8</strain>
    </source>
</reference>
<evidence type="ECO:0000256" key="1">
    <source>
        <dbReference type="ARBA" id="ARBA00022617"/>
    </source>
</evidence>
<sequence>MRRPSRTLLAFLLAGPAMLPGRAALADAAANIAGEATHSTDGAEIYRQVCQGCHMQNGKGGTGAGTIPALAGNPKLASASYPVFMVLNGRGGMPWFGTMLNDAQVASVVNYVRTHFGNHYTDSVKPEDVAQQRGPAPTMEK</sequence>
<proteinExistence type="predicted"/>
<evidence type="ECO:0000256" key="6">
    <source>
        <dbReference type="SAM" id="SignalP"/>
    </source>
</evidence>
<dbReference type="SUPFAM" id="SSF46626">
    <property type="entry name" value="Cytochrome c"/>
    <property type="match status" value="1"/>
</dbReference>
<evidence type="ECO:0000313" key="8">
    <source>
        <dbReference type="EMBL" id="MCQ8278811.1"/>
    </source>
</evidence>
<evidence type="ECO:0000256" key="5">
    <source>
        <dbReference type="SAM" id="MobiDB-lite"/>
    </source>
</evidence>
<keyword evidence="9" id="KW-1185">Reference proteome</keyword>
<accession>A0ABT1W7F9</accession>
<dbReference type="PANTHER" id="PTHR35008">
    <property type="entry name" value="BLL4482 PROTEIN-RELATED"/>
    <property type="match status" value="1"/>
</dbReference>
<gene>
    <name evidence="8" type="ORF">NFI95_10135</name>
</gene>
<comment type="caution">
    <text evidence="8">The sequence shown here is derived from an EMBL/GenBank/DDBJ whole genome shotgun (WGS) entry which is preliminary data.</text>
</comment>
<keyword evidence="6" id="KW-0732">Signal</keyword>
<dbReference type="RefSeq" id="WP_422864293.1">
    <property type="nucleotide sequence ID" value="NZ_JAMSKV010000008.1"/>
</dbReference>
<feature type="chain" id="PRO_5047136055" evidence="6">
    <location>
        <begin position="24"/>
        <end position="141"/>
    </location>
</feature>
<dbReference type="EMBL" id="JAMSKV010000008">
    <property type="protein sequence ID" value="MCQ8278811.1"/>
    <property type="molecule type" value="Genomic_DNA"/>
</dbReference>
<keyword evidence="2 4" id="KW-0479">Metal-binding</keyword>